<dbReference type="EC" id="1.3.1.-" evidence="3"/>
<dbReference type="AlphaFoldDB" id="A0AAX2LL48"/>
<dbReference type="Gene3D" id="3.40.50.720">
    <property type="entry name" value="NAD(P)-binding Rossmann-like Domain"/>
    <property type="match status" value="1"/>
</dbReference>
<proteinExistence type="inferred from homology"/>
<name>A0AAX2LL48_VIBFL</name>
<gene>
    <name evidence="3" type="primary">actIII</name>
    <name evidence="3" type="ORF">NCTC11327_00776</name>
</gene>
<comment type="caution">
    <text evidence="3">The sequence shown here is derived from an EMBL/GenBank/DDBJ whole genome shotgun (WGS) entry which is preliminary data.</text>
</comment>
<accession>A0AAX2LL48</accession>
<keyword evidence="2 3" id="KW-0560">Oxidoreductase</keyword>
<dbReference type="Proteomes" id="UP000254626">
    <property type="component" value="Unassembled WGS sequence"/>
</dbReference>
<evidence type="ECO:0000256" key="1">
    <source>
        <dbReference type="ARBA" id="ARBA00006484"/>
    </source>
</evidence>
<evidence type="ECO:0000256" key="2">
    <source>
        <dbReference type="ARBA" id="ARBA00023002"/>
    </source>
</evidence>
<comment type="similarity">
    <text evidence="1">Belongs to the short-chain dehydrogenases/reductases (SDR) family.</text>
</comment>
<reference evidence="3 4" key="1">
    <citation type="submission" date="2018-06" db="EMBL/GenBank/DDBJ databases">
        <authorList>
            <consortium name="Pathogen Informatics"/>
            <person name="Doyle S."/>
        </authorList>
    </citation>
    <scope>NUCLEOTIDE SEQUENCE [LARGE SCALE GENOMIC DNA]</scope>
    <source>
        <strain evidence="3 4">NCTC11327</strain>
    </source>
</reference>
<dbReference type="EMBL" id="UHIP01000001">
    <property type="protein sequence ID" value="SUP21684.1"/>
    <property type="molecule type" value="Genomic_DNA"/>
</dbReference>
<evidence type="ECO:0000313" key="4">
    <source>
        <dbReference type="Proteomes" id="UP000254626"/>
    </source>
</evidence>
<dbReference type="CDD" id="cd05233">
    <property type="entry name" value="SDR_c"/>
    <property type="match status" value="1"/>
</dbReference>
<dbReference type="InterPro" id="IPR002347">
    <property type="entry name" value="SDR_fam"/>
</dbReference>
<dbReference type="NCBIfam" id="NF006464">
    <property type="entry name" value="PRK08862.1"/>
    <property type="match status" value="1"/>
</dbReference>
<dbReference type="Pfam" id="PF00106">
    <property type="entry name" value="adh_short"/>
    <property type="match status" value="1"/>
</dbReference>
<dbReference type="InterPro" id="IPR036291">
    <property type="entry name" value="NAD(P)-bd_dom_sf"/>
</dbReference>
<evidence type="ECO:0000313" key="3">
    <source>
        <dbReference type="EMBL" id="SUP21684.1"/>
    </source>
</evidence>
<dbReference type="SUPFAM" id="SSF51735">
    <property type="entry name" value="NAD(P)-binding Rossmann-fold domains"/>
    <property type="match status" value="1"/>
</dbReference>
<protein>
    <submittedName>
        <fullName evidence="3">Short-chain dehydrogenase/reductase family oxidoreductase</fullName>
        <ecNumber evidence="3">1.3.1.-</ecNumber>
    </submittedName>
</protein>
<sequence>MSAKNRHPSASQTKLFEVIHIVLTAIQPSYPDLFHNETREKHGKGGHKMNIESALVLITSASSLLGSTLAIHFARLGARVILCDTNQQGLLETFKRCRDISHEVEQYHLADYSLHSIHNMLDHIEHTYQSVPDVLINNWPNAPLPSVVDEHPAELFIQKLALMASSLFTFGQACSERMRHRSAKGVIVNVLSYNSPQDMPGIENATSMVSGFTQSWAKELTPFNIRVGGVVPMISANDESVHWAAVNDELIRNTEYIVANEYFSGRVMSA</sequence>
<dbReference type="GO" id="GO:0016491">
    <property type="term" value="F:oxidoreductase activity"/>
    <property type="evidence" value="ECO:0007669"/>
    <property type="project" value="UniProtKB-KW"/>
</dbReference>
<organism evidence="3 4">
    <name type="scientific">Vibrio fluvialis</name>
    <dbReference type="NCBI Taxonomy" id="676"/>
    <lineage>
        <taxon>Bacteria</taxon>
        <taxon>Pseudomonadati</taxon>
        <taxon>Pseudomonadota</taxon>
        <taxon>Gammaproteobacteria</taxon>
        <taxon>Vibrionales</taxon>
        <taxon>Vibrionaceae</taxon>
        <taxon>Vibrio</taxon>
    </lineage>
</organism>
<dbReference type="PANTHER" id="PTHR43639">
    <property type="entry name" value="OXIDOREDUCTASE, SHORT-CHAIN DEHYDROGENASE/REDUCTASE FAMILY (AFU_ORTHOLOGUE AFUA_5G02870)"/>
    <property type="match status" value="1"/>
</dbReference>
<dbReference type="PANTHER" id="PTHR43639:SF1">
    <property type="entry name" value="SHORT-CHAIN DEHYDROGENASE_REDUCTASE FAMILY PROTEIN"/>
    <property type="match status" value="1"/>
</dbReference>